<dbReference type="EMBL" id="CP032228">
    <property type="protein sequence ID" value="QFI64389.1"/>
    <property type="molecule type" value="Genomic_DNA"/>
</dbReference>
<gene>
    <name evidence="3" type="ORF">D0Y83_14800</name>
</gene>
<protein>
    <submittedName>
        <fullName evidence="3">Lytic transglycosylase domain-containing protein</fullName>
    </submittedName>
</protein>
<dbReference type="Pfam" id="PF01464">
    <property type="entry name" value="SLT"/>
    <property type="match status" value="1"/>
</dbReference>
<dbReference type="AlphaFoldDB" id="A0A5P6NEI8"/>
<organism evidence="3 4">
    <name type="scientific">Qipengyuania flava</name>
    <dbReference type="NCBI Taxonomy" id="192812"/>
    <lineage>
        <taxon>Bacteria</taxon>
        <taxon>Pseudomonadati</taxon>
        <taxon>Pseudomonadota</taxon>
        <taxon>Alphaproteobacteria</taxon>
        <taxon>Sphingomonadales</taxon>
        <taxon>Erythrobacteraceae</taxon>
        <taxon>Qipengyuania</taxon>
    </lineage>
</organism>
<comment type="similarity">
    <text evidence="1">Belongs to the virb1 family.</text>
</comment>
<proteinExistence type="inferred from homology"/>
<dbReference type="Proteomes" id="UP000325385">
    <property type="component" value="Chromosome"/>
</dbReference>
<feature type="domain" description="Transglycosylase SLT" evidence="2">
    <location>
        <begin position="5"/>
        <end position="54"/>
    </location>
</feature>
<dbReference type="Gene3D" id="1.10.530.10">
    <property type="match status" value="1"/>
</dbReference>
<name>A0A5P6NEI8_9SPHN</name>
<evidence type="ECO:0000313" key="3">
    <source>
        <dbReference type="EMBL" id="QFI64389.1"/>
    </source>
</evidence>
<evidence type="ECO:0000259" key="2">
    <source>
        <dbReference type="Pfam" id="PF01464"/>
    </source>
</evidence>
<dbReference type="InterPro" id="IPR023346">
    <property type="entry name" value="Lysozyme-like_dom_sf"/>
</dbReference>
<reference evidence="4" key="1">
    <citation type="submission" date="2018-09" db="EMBL/GenBank/DDBJ databases">
        <title>Nocardia yunnanensis sp. nov., an actinomycete isolated from a soil sample.</title>
        <authorList>
            <person name="Zhang J."/>
        </authorList>
    </citation>
    <scope>NUCLEOTIDE SEQUENCE [LARGE SCALE GENOMIC DNA]</scope>
    <source>
        <strain evidence="4">21-3</strain>
    </source>
</reference>
<dbReference type="SUPFAM" id="SSF53955">
    <property type="entry name" value="Lysozyme-like"/>
    <property type="match status" value="1"/>
</dbReference>
<dbReference type="InterPro" id="IPR008258">
    <property type="entry name" value="Transglycosylase_SLT_dom_1"/>
</dbReference>
<sequence length="273" mass="28791">MQGAIARAATRTGVDFDYLLAQARLESGLDPSAKARTSSATGLYQFIDSTWLRTLDRHGAKHGMDWADAAIGSNGRVADRATRDHLLSLRYDADTSSLMAAELTRENAAGLQTILGREAEPAELYLAHFMGLGGAQQFLGALASNPDQSAAALMPQAARANRSIFYSGGSPRSVGEVMSLMRDKVAKAYGDTPVPGAAPRIEHEFAGLVSHQPRTQQASYGATLSPAPLPPAARARPSMADTLRSTFGDSGTAGGRAHANIAAAYDKFRAFGL</sequence>
<evidence type="ECO:0000256" key="1">
    <source>
        <dbReference type="ARBA" id="ARBA00009387"/>
    </source>
</evidence>
<evidence type="ECO:0000313" key="4">
    <source>
        <dbReference type="Proteomes" id="UP000325385"/>
    </source>
</evidence>
<accession>A0A5P6NEI8</accession>